<evidence type="ECO:0000256" key="6">
    <source>
        <dbReference type="SAM" id="MobiDB-lite"/>
    </source>
</evidence>
<dbReference type="PANTHER" id="PTHR20275">
    <property type="entry name" value="NAD KINASE"/>
    <property type="match status" value="1"/>
</dbReference>
<dbReference type="Pfam" id="PF20143">
    <property type="entry name" value="NAD_kinase_C"/>
    <property type="match status" value="1"/>
</dbReference>
<protein>
    <recommendedName>
        <fullName evidence="9">ATP-NAD kinase</fullName>
    </recommendedName>
</protein>
<dbReference type="AlphaFoldDB" id="A0AAD5UZY6"/>
<feature type="compositionally biased region" description="Basic and acidic residues" evidence="6">
    <location>
        <begin position="823"/>
        <end position="835"/>
    </location>
</feature>
<organism evidence="7 8">
    <name type="scientific">Meripilus lineatus</name>
    <dbReference type="NCBI Taxonomy" id="2056292"/>
    <lineage>
        <taxon>Eukaryota</taxon>
        <taxon>Fungi</taxon>
        <taxon>Dikarya</taxon>
        <taxon>Basidiomycota</taxon>
        <taxon>Agaricomycotina</taxon>
        <taxon>Agaricomycetes</taxon>
        <taxon>Polyporales</taxon>
        <taxon>Meripilaceae</taxon>
        <taxon>Meripilus</taxon>
    </lineage>
</organism>
<dbReference type="Pfam" id="PF01513">
    <property type="entry name" value="NAD_kinase"/>
    <property type="match status" value="1"/>
</dbReference>
<feature type="region of interest" description="Disordered" evidence="6">
    <location>
        <begin position="370"/>
        <end position="392"/>
    </location>
</feature>
<evidence type="ECO:0000313" key="7">
    <source>
        <dbReference type="EMBL" id="KAJ3482092.1"/>
    </source>
</evidence>
<feature type="compositionally biased region" description="Low complexity" evidence="6">
    <location>
        <begin position="153"/>
        <end position="167"/>
    </location>
</feature>
<dbReference type="HAMAP" id="MF_00361">
    <property type="entry name" value="NAD_kinase"/>
    <property type="match status" value="1"/>
</dbReference>
<evidence type="ECO:0000313" key="8">
    <source>
        <dbReference type="Proteomes" id="UP001212997"/>
    </source>
</evidence>
<feature type="compositionally biased region" description="Low complexity" evidence="6">
    <location>
        <begin position="30"/>
        <end position="43"/>
    </location>
</feature>
<dbReference type="SUPFAM" id="SSF111331">
    <property type="entry name" value="NAD kinase/diacylglycerol kinase-like"/>
    <property type="match status" value="1"/>
</dbReference>
<feature type="compositionally biased region" description="Low complexity" evidence="6">
    <location>
        <begin position="378"/>
        <end position="390"/>
    </location>
</feature>
<keyword evidence="4" id="KW-0521">NADP</keyword>
<dbReference type="InterPro" id="IPR016064">
    <property type="entry name" value="NAD/diacylglycerol_kinase_sf"/>
</dbReference>
<name>A0AAD5UZY6_9APHY</name>
<keyword evidence="3" id="KW-0418">Kinase</keyword>
<dbReference type="GO" id="GO:0003951">
    <property type="term" value="F:NAD+ kinase activity"/>
    <property type="evidence" value="ECO:0007669"/>
    <property type="project" value="InterPro"/>
</dbReference>
<feature type="compositionally biased region" description="Low complexity" evidence="6">
    <location>
        <begin position="925"/>
        <end position="937"/>
    </location>
</feature>
<feature type="compositionally biased region" description="Low complexity" evidence="6">
    <location>
        <begin position="192"/>
        <end position="206"/>
    </location>
</feature>
<feature type="region of interest" description="Disordered" evidence="6">
    <location>
        <begin position="192"/>
        <end position="211"/>
    </location>
</feature>
<dbReference type="EMBL" id="JANAWD010000289">
    <property type="protein sequence ID" value="KAJ3482092.1"/>
    <property type="molecule type" value="Genomic_DNA"/>
</dbReference>
<proteinExistence type="inferred from homology"/>
<evidence type="ECO:0000256" key="2">
    <source>
        <dbReference type="ARBA" id="ARBA00022679"/>
    </source>
</evidence>
<keyword evidence="8" id="KW-1185">Reference proteome</keyword>
<feature type="compositionally biased region" description="Basic and acidic residues" evidence="6">
    <location>
        <begin position="962"/>
        <end position="971"/>
    </location>
</feature>
<comment type="caution">
    <text evidence="7">The sequence shown here is derived from an EMBL/GenBank/DDBJ whole genome shotgun (WGS) entry which is preliminary data.</text>
</comment>
<keyword evidence="5" id="KW-0520">NAD</keyword>
<dbReference type="Gene3D" id="2.60.200.30">
    <property type="entry name" value="Probable inorganic polyphosphate/atp-NAD kinase, domain 2"/>
    <property type="match status" value="1"/>
</dbReference>
<dbReference type="GO" id="GO:0006741">
    <property type="term" value="P:NADP+ biosynthetic process"/>
    <property type="evidence" value="ECO:0007669"/>
    <property type="project" value="InterPro"/>
</dbReference>
<accession>A0AAD5UZY6</accession>
<dbReference type="InterPro" id="IPR017437">
    <property type="entry name" value="ATP-NAD_kinase_PpnK-typ_C"/>
</dbReference>
<evidence type="ECO:0000256" key="3">
    <source>
        <dbReference type="ARBA" id="ARBA00022777"/>
    </source>
</evidence>
<feature type="compositionally biased region" description="Polar residues" evidence="6">
    <location>
        <begin position="794"/>
        <end position="810"/>
    </location>
</feature>
<evidence type="ECO:0008006" key="9">
    <source>
        <dbReference type="Google" id="ProtNLM"/>
    </source>
</evidence>
<feature type="region of interest" description="Disordered" evidence="6">
    <location>
        <begin position="709"/>
        <end position="1030"/>
    </location>
</feature>
<evidence type="ECO:0000256" key="5">
    <source>
        <dbReference type="ARBA" id="ARBA00023027"/>
    </source>
</evidence>
<dbReference type="Proteomes" id="UP001212997">
    <property type="component" value="Unassembled WGS sequence"/>
</dbReference>
<evidence type="ECO:0000256" key="1">
    <source>
        <dbReference type="ARBA" id="ARBA00010995"/>
    </source>
</evidence>
<feature type="compositionally biased region" description="Basic residues" evidence="6">
    <location>
        <begin position="721"/>
        <end position="731"/>
    </location>
</feature>
<evidence type="ECO:0000256" key="4">
    <source>
        <dbReference type="ARBA" id="ARBA00022857"/>
    </source>
</evidence>
<dbReference type="FunFam" id="2.60.200.30:FF:000004">
    <property type="entry name" value="NAD kinase 2, chloroplastic"/>
    <property type="match status" value="1"/>
</dbReference>
<feature type="compositionally biased region" description="Acidic residues" evidence="6">
    <location>
        <begin position="767"/>
        <end position="793"/>
    </location>
</feature>
<dbReference type="Gene3D" id="3.40.50.10330">
    <property type="entry name" value="Probable inorganic polyphosphate/atp-NAD kinase, domain 1"/>
    <property type="match status" value="1"/>
</dbReference>
<dbReference type="InterPro" id="IPR002504">
    <property type="entry name" value="NADK"/>
</dbReference>
<dbReference type="InterPro" id="IPR017438">
    <property type="entry name" value="ATP-NAD_kinase_N"/>
</dbReference>
<comment type="similarity">
    <text evidence="1">Belongs to the NAD kinase family.</text>
</comment>
<feature type="compositionally biased region" description="Basic residues" evidence="6">
    <location>
        <begin position="875"/>
        <end position="895"/>
    </location>
</feature>
<dbReference type="PANTHER" id="PTHR20275:SF0">
    <property type="entry name" value="NAD KINASE"/>
    <property type="match status" value="1"/>
</dbReference>
<feature type="region of interest" description="Disordered" evidence="6">
    <location>
        <begin position="153"/>
        <end position="182"/>
    </location>
</feature>
<keyword evidence="2" id="KW-0808">Transferase</keyword>
<dbReference type="GO" id="GO:0019674">
    <property type="term" value="P:NAD+ metabolic process"/>
    <property type="evidence" value="ECO:0007669"/>
    <property type="project" value="InterPro"/>
</dbReference>
<feature type="region of interest" description="Disordered" evidence="6">
    <location>
        <begin position="1"/>
        <end position="43"/>
    </location>
</feature>
<sequence>MHKFQVPHVPIYSPDTDVFSTPPSTPGPTIPEIRPSLSRRSSRPSSLVLSHNAAEWNTSIIVDSQLSPDPASLIPASKPNNSPVPFIPPNGIHVNGVNGHSETTTRTPTAMTNGNGHHPKVVVSPHSAVAPTPTSVTYRTQPPQPHQIISPSAAQTVQNHHNQQHNRNQFERSPLSQDQTHISQPHSIAFGQSDSQHISSSQSPTSMAPAVSSPCFVHSQLQGHSLLNSIRDKSDKVKRSLGLGARDDGSVSNGVVERDTGYNRYLGDLEEQDSTGSLTKQLAETAVGVREMSKQLGRTRVHSTIQSILIVTKARDNRLIQLTRELALYLMLKPQKNGRGVDSYVDSQLRTSRRFDAAGIQRDHPDLFVPFPRRRTSDSSVSSTSTAYSKDSSDEEGQLRYWTAEMCSRSPHLFDFVVTLGGDGTVLFTSWLFQRVVPPVLPFALGSLGFLTNFDFADHQSVMDFAIDSGIRVNLRMRFTCTVYRAVSPAEERKNSKFRRKAIKKAETGEILMKNLEKGGWEALESGYSSQVGKCAKDKEIMCFTTRPVESFEVLNDLVVDRGPSPYVSLLELFGDEHHLTTVQADGLTISTPTGSTAYSLSAGGSLVHPEIPAILITPICPHTLSFRPMLLPDSMELRICVPFNSRSTAWASFDGRGRVELRQGDHIKVTASKYPFPTVCADSQSVDWFHSISRTLKWNERERQKSFVVVEEGPSSKRNSISKKVRKRRSATIVGNATGAPDVRTHRGRSMSMGSMDGPTGAKGDDNEEEDEASSSGEEEEEEEKFDIDDLSSTDLESSPKSGNISSATAVEEVMESTRVNSYEEKIAREKALENEAAANVHRREREKQQAQAELAARSLAYGNPQLGGIPPSVRRKARSRSRDHRSSRSRSRSGLRSGLETPDRFAGPHPHPPRLSPRHVQFINVSNNSSSSSINEIGGRESVTPQMEREHTVAASLRKSLAEGREEVLKTPTVPAGSVQFNGDVEPDEEERRGRESEGVEESPYIRRAFAVWGQDESDSAASDSDSA</sequence>
<reference evidence="7" key="1">
    <citation type="submission" date="2022-07" db="EMBL/GenBank/DDBJ databases">
        <title>Genome Sequence of Physisporinus lineatus.</title>
        <authorList>
            <person name="Buettner E."/>
        </authorList>
    </citation>
    <scope>NUCLEOTIDE SEQUENCE</scope>
    <source>
        <strain evidence="7">VT162</strain>
    </source>
</reference>
<gene>
    <name evidence="7" type="ORF">NLI96_g7217</name>
</gene>